<dbReference type="Proteomes" id="UP000293925">
    <property type="component" value="Unassembled WGS sequence"/>
</dbReference>
<name>A0A4R0PG16_9SPHI</name>
<keyword evidence="2" id="KW-1185">Reference proteome</keyword>
<gene>
    <name evidence="1" type="ORF">EZ456_23825</name>
</gene>
<comment type="caution">
    <text evidence="1">The sequence shown here is derived from an EMBL/GenBank/DDBJ whole genome shotgun (WGS) entry which is preliminary data.</text>
</comment>
<dbReference type="EMBL" id="SJSO01000034">
    <property type="protein sequence ID" value="TCD16980.1"/>
    <property type="molecule type" value="Genomic_DNA"/>
</dbReference>
<proteinExistence type="predicted"/>
<evidence type="ECO:0000313" key="1">
    <source>
        <dbReference type="EMBL" id="TCD16980.1"/>
    </source>
</evidence>
<dbReference type="AlphaFoldDB" id="A0A4R0PG16"/>
<reference evidence="1 2" key="1">
    <citation type="submission" date="2019-02" db="EMBL/GenBank/DDBJ databases">
        <title>Pedobacter sp. RP-3-21 sp. nov., isolated from Arctic soil.</title>
        <authorList>
            <person name="Dahal R.H."/>
        </authorList>
    </citation>
    <scope>NUCLEOTIDE SEQUENCE [LARGE SCALE GENOMIC DNA]</scope>
    <source>
        <strain evidence="1 2">RP-3-21</strain>
    </source>
</reference>
<evidence type="ECO:0000313" key="2">
    <source>
        <dbReference type="Proteomes" id="UP000293925"/>
    </source>
</evidence>
<organism evidence="1 2">
    <name type="scientific">Pedobacter psychrodurus</name>
    <dbReference type="NCBI Taxonomy" id="2530456"/>
    <lineage>
        <taxon>Bacteria</taxon>
        <taxon>Pseudomonadati</taxon>
        <taxon>Bacteroidota</taxon>
        <taxon>Sphingobacteriia</taxon>
        <taxon>Sphingobacteriales</taxon>
        <taxon>Sphingobacteriaceae</taxon>
        <taxon>Pedobacter</taxon>
    </lineage>
</organism>
<protein>
    <submittedName>
        <fullName evidence="1">Uncharacterized protein</fullName>
    </submittedName>
</protein>
<dbReference type="OrthoDB" id="713696at2"/>
<dbReference type="RefSeq" id="WP_131534556.1">
    <property type="nucleotide sequence ID" value="NZ_SJSO01000034.1"/>
</dbReference>
<sequence>MENTENIDPNRLHDLTTDEVKSYPIFAHFSDNQASEVIQTIKKLTEIVLYDHFKKEKQRPVT</sequence>
<accession>A0A4R0PG16</accession>